<name>A0A0N0RQV6_9FLAO</name>
<organism evidence="1 2">
    <name type="scientific">Flavobacterium akiainvivens</name>
    <dbReference type="NCBI Taxonomy" id="1202724"/>
    <lineage>
        <taxon>Bacteria</taxon>
        <taxon>Pseudomonadati</taxon>
        <taxon>Bacteroidota</taxon>
        <taxon>Flavobacteriia</taxon>
        <taxon>Flavobacteriales</taxon>
        <taxon>Flavobacteriaceae</taxon>
        <taxon>Flavobacterium</taxon>
    </lineage>
</organism>
<evidence type="ECO:0000313" key="1">
    <source>
        <dbReference type="EMBL" id="KOS06999.1"/>
    </source>
</evidence>
<comment type="caution">
    <text evidence="1">The sequence shown here is derived from an EMBL/GenBank/DDBJ whole genome shotgun (WGS) entry which is preliminary data.</text>
</comment>
<protein>
    <submittedName>
        <fullName evidence="1">Uncharacterized protein</fullName>
    </submittedName>
</protein>
<dbReference type="Proteomes" id="UP000037755">
    <property type="component" value="Unassembled WGS sequence"/>
</dbReference>
<dbReference type="AlphaFoldDB" id="A0A0N0RQV6"/>
<dbReference type="STRING" id="1202724.AM493_13880"/>
<dbReference type="EMBL" id="LIYD01000005">
    <property type="protein sequence ID" value="KOS06999.1"/>
    <property type="molecule type" value="Genomic_DNA"/>
</dbReference>
<dbReference type="RefSeq" id="WP_054408630.1">
    <property type="nucleotide sequence ID" value="NZ_FOYA01000009.1"/>
</dbReference>
<evidence type="ECO:0000313" key="2">
    <source>
        <dbReference type="Proteomes" id="UP000037755"/>
    </source>
</evidence>
<keyword evidence="2" id="KW-1185">Reference proteome</keyword>
<reference evidence="1 2" key="1">
    <citation type="submission" date="2015-08" db="EMBL/GenBank/DDBJ databases">
        <title>Whole genome sequence of Flavobacterium akiainvivens IK-1T, from decaying Wikstroemia oahuensis, an endemic Hawaiian shrub.</title>
        <authorList>
            <person name="Wan X."/>
            <person name="Hou S."/>
            <person name="Saito J."/>
            <person name="Donachie S."/>
        </authorList>
    </citation>
    <scope>NUCLEOTIDE SEQUENCE [LARGE SCALE GENOMIC DNA]</scope>
    <source>
        <strain evidence="1 2">IK-1</strain>
    </source>
</reference>
<sequence>MFKWLFGKKIAKPVPRFDFANMPALNEWGVFYQGGGLSLYSRFAGQLPGGTQYIYLKSFPEALPLERNIFGDWLCPVSTGVYLQQWADTTGTKAALVFVSNEGEARIVKEDIEGTDWQSGYEGGKPVIDFGGAIEKFKIE</sequence>
<dbReference type="OrthoDB" id="1374980at2"/>
<proteinExistence type="predicted"/>
<gene>
    <name evidence="1" type="ORF">AM493_13880</name>
</gene>
<dbReference type="PATRIC" id="fig|1202724.3.peg.2878"/>
<accession>A0A0N0RQV6</accession>